<evidence type="ECO:0000313" key="1">
    <source>
        <dbReference type="EMBL" id="XCN76145.1"/>
    </source>
</evidence>
<dbReference type="EMBL" id="CP159278">
    <property type="protein sequence ID" value="XCN76145.1"/>
    <property type="molecule type" value="Genomic_DNA"/>
</dbReference>
<reference evidence="1" key="2">
    <citation type="submission" date="2024-07" db="EMBL/GenBank/DDBJ databases">
        <title>A complete genome sequence for Pseudomonas syringae USA007.</title>
        <authorList>
            <person name="Baltrus D.A."/>
        </authorList>
    </citation>
    <scope>NUCLEOTIDE SEQUENCE</scope>
    <source>
        <strain evidence="1">USA007</strain>
    </source>
</reference>
<protein>
    <submittedName>
        <fullName evidence="1">Uncharacterized protein</fullName>
    </submittedName>
</protein>
<sequence>MFLSRVDLIMLDVAISSSACGVMADKQAPLFNKDDSNVQDFLQDCGFAFHGAAIRVCIAFNGKDAG</sequence>
<name>A0AAU8M425_PSESX</name>
<proteinExistence type="predicted"/>
<dbReference type="RefSeq" id="WP_024659338.1">
    <property type="nucleotide sequence ID" value="NZ_CP159278.1"/>
</dbReference>
<reference evidence="1" key="1">
    <citation type="journal article" date="2014" name="Genome Announc.">
        <title>Draft Genome Sequences of a Phylogenetically Diverse Suite of Pseudomonas syringae Strains from Multiple Source Populations.</title>
        <authorList>
            <person name="Baltrus D.A."/>
            <person name="Yourstone S."/>
            <person name="Lind A."/>
            <person name="Guilbaud C."/>
            <person name="Sands D.C."/>
            <person name="Jones C.D."/>
            <person name="Morris C.E."/>
            <person name="Dangl J.L."/>
        </authorList>
    </citation>
    <scope>NUCLEOTIDE SEQUENCE</scope>
    <source>
        <strain evidence="1">USA007</strain>
    </source>
</reference>
<accession>A0AAU8M425</accession>
<organism evidence="1">
    <name type="scientific">Pseudomonas syringae USA007</name>
    <dbReference type="NCBI Taxonomy" id="1357288"/>
    <lineage>
        <taxon>Bacteria</taxon>
        <taxon>Pseudomonadati</taxon>
        <taxon>Pseudomonadota</taxon>
        <taxon>Gammaproteobacteria</taxon>
        <taxon>Pseudomonadales</taxon>
        <taxon>Pseudomonadaceae</taxon>
        <taxon>Pseudomonas</taxon>
        <taxon>Pseudomonas syringae</taxon>
    </lineage>
</organism>
<gene>
    <name evidence="1" type="ORF">N027_16855</name>
</gene>
<dbReference type="AlphaFoldDB" id="A0AAU8M425"/>